<evidence type="ECO:0000259" key="3">
    <source>
        <dbReference type="PROSITE" id="PS51229"/>
    </source>
</evidence>
<dbReference type="InterPro" id="IPR005176">
    <property type="entry name" value="PONY_dom"/>
</dbReference>
<dbReference type="InterPro" id="IPR042460">
    <property type="entry name" value="DCN1-like_PONY"/>
</dbReference>
<evidence type="ECO:0000313" key="6">
    <source>
        <dbReference type="EMBL" id="CAE0607169.1"/>
    </source>
</evidence>
<dbReference type="EMBL" id="HBIS01001138">
    <property type="protein sequence ID" value="CAE0607169.1"/>
    <property type="molecule type" value="Transcribed_RNA"/>
</dbReference>
<dbReference type="Gene3D" id="1.10.238.10">
    <property type="entry name" value="EF-hand"/>
    <property type="match status" value="1"/>
</dbReference>
<comment type="function">
    <text evidence="2">Neddylation of cullins play an essential role in the regulation of SCF-type complexes activity.</text>
</comment>
<organism evidence="4">
    <name type="scientific">Picocystis salinarum</name>
    <dbReference type="NCBI Taxonomy" id="88271"/>
    <lineage>
        <taxon>Eukaryota</taxon>
        <taxon>Viridiplantae</taxon>
        <taxon>Chlorophyta</taxon>
        <taxon>Picocystophyceae</taxon>
        <taxon>Picocystales</taxon>
        <taxon>Picocystaceae</taxon>
        <taxon>Picocystis</taxon>
    </lineage>
</organism>
<reference evidence="4" key="1">
    <citation type="submission" date="2021-01" db="EMBL/GenBank/DDBJ databases">
        <authorList>
            <person name="Corre E."/>
            <person name="Pelletier E."/>
            <person name="Niang G."/>
            <person name="Scheremetjew M."/>
            <person name="Finn R."/>
            <person name="Kale V."/>
            <person name="Holt S."/>
            <person name="Cochrane G."/>
            <person name="Meng A."/>
            <person name="Brown T."/>
            <person name="Cohen L."/>
        </authorList>
    </citation>
    <scope>NUCLEOTIDE SEQUENCE</scope>
    <source>
        <strain evidence="4">CCMP1897</strain>
    </source>
</reference>
<dbReference type="EMBL" id="HBIS01001137">
    <property type="protein sequence ID" value="CAE0607168.1"/>
    <property type="molecule type" value="Transcribed_RNA"/>
</dbReference>
<gene>
    <name evidence="4" type="ORF">PSAL00342_LOCUS983</name>
    <name evidence="5" type="ORF">PSAL00342_LOCUS985</name>
    <name evidence="6" type="ORF">PSAL00342_LOCUS986</name>
</gene>
<dbReference type="PANTHER" id="PTHR12281">
    <property type="entry name" value="RP42 RELATED"/>
    <property type="match status" value="1"/>
</dbReference>
<dbReference type="GO" id="GO:0045116">
    <property type="term" value="P:protein neddylation"/>
    <property type="evidence" value="ECO:0007669"/>
    <property type="project" value="TreeGrafter"/>
</dbReference>
<dbReference type="GO" id="GO:0000151">
    <property type="term" value="C:ubiquitin ligase complex"/>
    <property type="evidence" value="ECO:0007669"/>
    <property type="project" value="TreeGrafter"/>
</dbReference>
<proteinExistence type="predicted"/>
<evidence type="ECO:0000313" key="4">
    <source>
        <dbReference type="EMBL" id="CAE0607166.1"/>
    </source>
</evidence>
<dbReference type="AlphaFoldDB" id="A0A6U9QDH2"/>
<accession>A0A6U9QDH2</accession>
<evidence type="ECO:0000313" key="5">
    <source>
        <dbReference type="EMBL" id="CAE0607168.1"/>
    </source>
</evidence>
<dbReference type="GO" id="GO:0005886">
    <property type="term" value="C:plasma membrane"/>
    <property type="evidence" value="ECO:0007669"/>
    <property type="project" value="UniProtKB-ARBA"/>
</dbReference>
<sequence>MRMQAWDSAVTIRAMRIQTRRTTWKSWWTDRRSWSNACVGISEKLALEALRCADWNVESAIEMFYSGDIPSLRPVVDLKALETLYKRYRDKHQDLILAEGVGQFCDDLDVDPSDVVMLVLSYHLKAQTMCEYTHEEFVNGLAKLGLDSIEKIKDRIPKMRAELEDPSTFREIYAYAFLFSREKGQKSVMLDVAIEMWRLLFTDGRWPLLEDWCTFLQTYHNKAVSRDTWLQLLEFVKLGDDLSSYDPSGAWPFLIDEFVEHKQARATGT</sequence>
<dbReference type="EMBL" id="HBIS01001135">
    <property type="protein sequence ID" value="CAE0607166.1"/>
    <property type="molecule type" value="Transcribed_RNA"/>
</dbReference>
<dbReference type="GO" id="GO:0032182">
    <property type="term" value="F:ubiquitin-like protein binding"/>
    <property type="evidence" value="ECO:0007669"/>
    <property type="project" value="TreeGrafter"/>
</dbReference>
<feature type="domain" description="DCUN1" evidence="3">
    <location>
        <begin position="76"/>
        <end position="263"/>
    </location>
</feature>
<dbReference type="Pfam" id="PF03556">
    <property type="entry name" value="Cullin_binding"/>
    <property type="match status" value="1"/>
</dbReference>
<dbReference type="PROSITE" id="PS51229">
    <property type="entry name" value="DCUN1"/>
    <property type="match status" value="1"/>
</dbReference>
<dbReference type="PANTHER" id="PTHR12281:SF2">
    <property type="entry name" value="DEFECTIVE IN CULLIN NEDDYLATION PROTEIN"/>
    <property type="match status" value="1"/>
</dbReference>
<evidence type="ECO:0000256" key="2">
    <source>
        <dbReference type="RuleBase" id="RU410713"/>
    </source>
</evidence>
<dbReference type="InterPro" id="IPR014764">
    <property type="entry name" value="DCN-prot"/>
</dbReference>
<dbReference type="GO" id="GO:0097602">
    <property type="term" value="F:cullin family protein binding"/>
    <property type="evidence" value="ECO:0007669"/>
    <property type="project" value="TreeGrafter"/>
</dbReference>
<dbReference type="GO" id="GO:0031624">
    <property type="term" value="F:ubiquitin conjugating enzyme binding"/>
    <property type="evidence" value="ECO:0007669"/>
    <property type="project" value="TreeGrafter"/>
</dbReference>
<keyword evidence="1" id="KW-0833">Ubl conjugation pathway</keyword>
<dbReference type="Gene3D" id="1.10.238.200">
    <property type="entry name" value="Cullin, PONY binding domain"/>
    <property type="match status" value="1"/>
</dbReference>
<protein>
    <recommendedName>
        <fullName evidence="2">Defective in cullin neddylation protein</fullName>
    </recommendedName>
</protein>
<name>A0A6U9QDH2_9CHLO</name>
<evidence type="ECO:0000256" key="1">
    <source>
        <dbReference type="ARBA" id="ARBA00022786"/>
    </source>
</evidence>
<dbReference type="FunFam" id="1.10.238.10:FF:000030">
    <property type="entry name" value="DCN1-like protein"/>
    <property type="match status" value="1"/>
</dbReference>
<dbReference type="FunFam" id="1.10.238.200:FF:000003">
    <property type="entry name" value="DCN1-like protein 3"/>
    <property type="match status" value="1"/>
</dbReference>